<dbReference type="AlphaFoldDB" id="A0A0F7K023"/>
<feature type="compositionally biased region" description="Basic and acidic residues" evidence="1">
    <location>
        <begin position="37"/>
        <end position="60"/>
    </location>
</feature>
<dbReference type="KEGG" id="seds:AAY24_11960"/>
<proteinExistence type="predicted"/>
<evidence type="ECO:0000313" key="2">
    <source>
        <dbReference type="EMBL" id="AKH20944.1"/>
    </source>
</evidence>
<sequence length="95" mass="10197">MPRTTPGMEEVERSRMPEPRPGKAGSGFGKGWTYAADDSRDGGGRVKQDARAEAREGRERLVSGRKGMVAGHRGWKVAGVGVNRCLVAETLLSCP</sequence>
<protein>
    <submittedName>
        <fullName evidence="2">Uncharacterized protein</fullName>
    </submittedName>
</protein>
<organism evidence="2 3">
    <name type="scientific">Sedimenticola thiotaurini</name>
    <dbReference type="NCBI Taxonomy" id="1543721"/>
    <lineage>
        <taxon>Bacteria</taxon>
        <taxon>Pseudomonadati</taxon>
        <taxon>Pseudomonadota</taxon>
        <taxon>Gammaproteobacteria</taxon>
        <taxon>Chromatiales</taxon>
        <taxon>Sedimenticolaceae</taxon>
        <taxon>Sedimenticola</taxon>
    </lineage>
</organism>
<accession>A0A0F7K023</accession>
<evidence type="ECO:0000256" key="1">
    <source>
        <dbReference type="SAM" id="MobiDB-lite"/>
    </source>
</evidence>
<feature type="region of interest" description="Disordered" evidence="1">
    <location>
        <begin position="1"/>
        <end position="60"/>
    </location>
</feature>
<keyword evidence="3" id="KW-1185">Reference proteome</keyword>
<dbReference type="Proteomes" id="UP000034410">
    <property type="component" value="Chromosome"/>
</dbReference>
<gene>
    <name evidence="2" type="ORF">AAY24_11960</name>
</gene>
<dbReference type="EMBL" id="CP011412">
    <property type="protein sequence ID" value="AKH20944.1"/>
    <property type="molecule type" value="Genomic_DNA"/>
</dbReference>
<reference evidence="2 3" key="1">
    <citation type="journal article" date="2015" name="Genome Announc.">
        <title>Complete Genome Sequence of Sedimenticola thiotaurini Strain SIP-G1, a Polyphosphate- and Polyhydroxyalkanoate-Accumulating Sulfur-Oxidizing Gammaproteobacterium Isolated from Salt Marsh Sediments.</title>
        <authorList>
            <person name="Flood B.E."/>
            <person name="Jones D.S."/>
            <person name="Bailey J.V."/>
        </authorList>
    </citation>
    <scope>NUCLEOTIDE SEQUENCE [LARGE SCALE GENOMIC DNA]</scope>
    <source>
        <strain evidence="2 3">SIP-G1</strain>
    </source>
</reference>
<name>A0A0F7K023_9GAMM</name>
<evidence type="ECO:0000313" key="3">
    <source>
        <dbReference type="Proteomes" id="UP000034410"/>
    </source>
</evidence>
<feature type="compositionally biased region" description="Basic and acidic residues" evidence="1">
    <location>
        <begin position="10"/>
        <end position="21"/>
    </location>
</feature>